<dbReference type="InParanoid" id="A0A251SH15"/>
<protein>
    <submittedName>
        <fullName evidence="1">Uncharacterized protein</fullName>
    </submittedName>
</protein>
<dbReference type="Proteomes" id="UP000215914">
    <property type="component" value="Chromosome 14"/>
</dbReference>
<reference evidence="2" key="1">
    <citation type="journal article" date="2017" name="Nature">
        <title>The sunflower genome provides insights into oil metabolism, flowering and Asterid evolution.</title>
        <authorList>
            <person name="Badouin H."/>
            <person name="Gouzy J."/>
            <person name="Grassa C.J."/>
            <person name="Murat F."/>
            <person name="Staton S.E."/>
            <person name="Cottret L."/>
            <person name="Lelandais-Briere C."/>
            <person name="Owens G.L."/>
            <person name="Carrere S."/>
            <person name="Mayjonade B."/>
            <person name="Legrand L."/>
            <person name="Gill N."/>
            <person name="Kane N.C."/>
            <person name="Bowers J.E."/>
            <person name="Hubner S."/>
            <person name="Bellec A."/>
            <person name="Berard A."/>
            <person name="Berges H."/>
            <person name="Blanchet N."/>
            <person name="Boniface M.C."/>
            <person name="Brunel D."/>
            <person name="Catrice O."/>
            <person name="Chaidir N."/>
            <person name="Claudel C."/>
            <person name="Donnadieu C."/>
            <person name="Faraut T."/>
            <person name="Fievet G."/>
            <person name="Helmstetter N."/>
            <person name="King M."/>
            <person name="Knapp S.J."/>
            <person name="Lai Z."/>
            <person name="Le Paslier M.C."/>
            <person name="Lippi Y."/>
            <person name="Lorenzon L."/>
            <person name="Mandel J.R."/>
            <person name="Marage G."/>
            <person name="Marchand G."/>
            <person name="Marquand E."/>
            <person name="Bret-Mestries E."/>
            <person name="Morien E."/>
            <person name="Nambeesan S."/>
            <person name="Nguyen T."/>
            <person name="Pegot-Espagnet P."/>
            <person name="Pouilly N."/>
            <person name="Raftis F."/>
            <person name="Sallet E."/>
            <person name="Schiex T."/>
            <person name="Thomas J."/>
            <person name="Vandecasteele C."/>
            <person name="Vares D."/>
            <person name="Vear F."/>
            <person name="Vautrin S."/>
            <person name="Crespi M."/>
            <person name="Mangin B."/>
            <person name="Burke J.M."/>
            <person name="Salse J."/>
            <person name="Munos S."/>
            <person name="Vincourt P."/>
            <person name="Rieseberg L.H."/>
            <person name="Langlade N.B."/>
        </authorList>
    </citation>
    <scope>NUCLEOTIDE SEQUENCE [LARGE SCALE GENOMIC DNA]</scope>
    <source>
        <strain evidence="2">cv. SF193</strain>
    </source>
</reference>
<keyword evidence="2" id="KW-1185">Reference proteome</keyword>
<dbReference type="AlphaFoldDB" id="A0A251SH15"/>
<name>A0A251SH15_HELAN</name>
<accession>A0A251SH15</accession>
<sequence>MSPDKTPPHEQCLQIKHHAMNNVSRYKTPRHESDYSYSKCKTPHIESYIKQRGFRFRSWSLIPIFKEKEVNVGVFGCVEYGYHI</sequence>
<gene>
    <name evidence="1" type="ORF">HannXRQ_Chr14g0439941</name>
</gene>
<proteinExistence type="predicted"/>
<dbReference type="EMBL" id="CM007903">
    <property type="protein sequence ID" value="OTF97918.1"/>
    <property type="molecule type" value="Genomic_DNA"/>
</dbReference>
<evidence type="ECO:0000313" key="2">
    <source>
        <dbReference type="Proteomes" id="UP000215914"/>
    </source>
</evidence>
<organism evidence="1 2">
    <name type="scientific">Helianthus annuus</name>
    <name type="common">Common sunflower</name>
    <dbReference type="NCBI Taxonomy" id="4232"/>
    <lineage>
        <taxon>Eukaryota</taxon>
        <taxon>Viridiplantae</taxon>
        <taxon>Streptophyta</taxon>
        <taxon>Embryophyta</taxon>
        <taxon>Tracheophyta</taxon>
        <taxon>Spermatophyta</taxon>
        <taxon>Magnoliopsida</taxon>
        <taxon>eudicotyledons</taxon>
        <taxon>Gunneridae</taxon>
        <taxon>Pentapetalae</taxon>
        <taxon>asterids</taxon>
        <taxon>campanulids</taxon>
        <taxon>Asterales</taxon>
        <taxon>Asteraceae</taxon>
        <taxon>Asteroideae</taxon>
        <taxon>Heliantheae alliance</taxon>
        <taxon>Heliantheae</taxon>
        <taxon>Helianthus</taxon>
    </lineage>
</organism>
<evidence type="ECO:0000313" key="1">
    <source>
        <dbReference type="EMBL" id="OTF97918.1"/>
    </source>
</evidence>